<dbReference type="Gene3D" id="2.60.120.10">
    <property type="entry name" value="Jelly Rolls"/>
    <property type="match status" value="1"/>
</dbReference>
<dbReference type="SMART" id="SM00530">
    <property type="entry name" value="HTH_XRE"/>
    <property type="match status" value="1"/>
</dbReference>
<proteinExistence type="predicted"/>
<dbReference type="PANTHER" id="PTHR46797">
    <property type="entry name" value="HTH-TYPE TRANSCRIPTIONAL REGULATOR"/>
    <property type="match status" value="1"/>
</dbReference>
<dbReference type="InterPro" id="IPR050807">
    <property type="entry name" value="TransReg_Diox_bact_type"/>
</dbReference>
<dbReference type="InterPro" id="IPR011051">
    <property type="entry name" value="RmlC_Cupin_sf"/>
</dbReference>
<evidence type="ECO:0000259" key="2">
    <source>
        <dbReference type="PROSITE" id="PS50943"/>
    </source>
</evidence>
<evidence type="ECO:0000313" key="3">
    <source>
        <dbReference type="EMBL" id="GAB40135.1"/>
    </source>
</evidence>
<keyword evidence="1 3" id="KW-0238">DNA-binding</keyword>
<dbReference type="AlphaFoldDB" id="H5U327"/>
<dbReference type="PANTHER" id="PTHR46797:SF1">
    <property type="entry name" value="METHYLPHOSPHONATE SYNTHASE"/>
    <property type="match status" value="1"/>
</dbReference>
<dbReference type="Pfam" id="PF13560">
    <property type="entry name" value="HTH_31"/>
    <property type="match status" value="1"/>
</dbReference>
<gene>
    <name evidence="3" type="ORF">GOSPT_089_00200</name>
</gene>
<dbReference type="eggNOG" id="COG0662">
    <property type="taxonomic scope" value="Bacteria"/>
</dbReference>
<accession>H5U327</accession>
<dbReference type="Gene3D" id="1.10.260.40">
    <property type="entry name" value="lambda repressor-like DNA-binding domains"/>
    <property type="match status" value="1"/>
</dbReference>
<protein>
    <submittedName>
        <fullName evidence="3">Putative Xre family DNA-binding protein</fullName>
    </submittedName>
</protein>
<keyword evidence="4" id="KW-1185">Reference proteome</keyword>
<dbReference type="GO" id="GO:0003677">
    <property type="term" value="F:DNA binding"/>
    <property type="evidence" value="ECO:0007669"/>
    <property type="project" value="UniProtKB-KW"/>
</dbReference>
<dbReference type="GO" id="GO:0003700">
    <property type="term" value="F:DNA-binding transcription factor activity"/>
    <property type="evidence" value="ECO:0007669"/>
    <property type="project" value="TreeGrafter"/>
</dbReference>
<dbReference type="Pfam" id="PF07883">
    <property type="entry name" value="Cupin_2"/>
    <property type="match status" value="1"/>
</dbReference>
<reference evidence="3 4" key="1">
    <citation type="submission" date="2012-02" db="EMBL/GenBank/DDBJ databases">
        <title>Whole genome shotgun sequence of Gordonia sputi NBRC 100414.</title>
        <authorList>
            <person name="Yoshida I."/>
            <person name="Hosoyama A."/>
            <person name="Tsuchikane K."/>
            <person name="Katsumata H."/>
            <person name="Yamazaki S."/>
            <person name="Fujita N."/>
        </authorList>
    </citation>
    <scope>NUCLEOTIDE SEQUENCE [LARGE SCALE GENOMIC DNA]</scope>
    <source>
        <strain evidence="3 4">NBRC 100414</strain>
    </source>
</reference>
<dbReference type="InterPro" id="IPR001387">
    <property type="entry name" value="Cro/C1-type_HTH"/>
</dbReference>
<dbReference type="eggNOG" id="COG3620">
    <property type="taxonomic scope" value="Bacteria"/>
</dbReference>
<dbReference type="GO" id="GO:0005829">
    <property type="term" value="C:cytosol"/>
    <property type="evidence" value="ECO:0007669"/>
    <property type="project" value="TreeGrafter"/>
</dbReference>
<dbReference type="InterPro" id="IPR010982">
    <property type="entry name" value="Lambda_DNA-bd_dom_sf"/>
</dbReference>
<dbReference type="EMBL" id="BAFC01000087">
    <property type="protein sequence ID" value="GAB40135.1"/>
    <property type="molecule type" value="Genomic_DNA"/>
</dbReference>
<dbReference type="InterPro" id="IPR013096">
    <property type="entry name" value="Cupin_2"/>
</dbReference>
<feature type="domain" description="HTH cro/C1-type" evidence="2">
    <location>
        <begin position="17"/>
        <end position="71"/>
    </location>
</feature>
<sequence>MALANPDPAQEALGAEIRRRRRDKGVTLAQLAAEADISHPFLSQLERGYARPSMVTLERIASALGTTQVSLMLAAAPPQTSAPQEVTLPAGAALVRNEEGTALPRTGGNGEESYTRLLVRGDAAFYPQENVIRSTGFDRYYQHHQDEWVHVIEGSIEVDLGESETIELRAGDSLYYAGNIPHRWRLSHGHIARLIVVQASG</sequence>
<name>H5U327_9ACTN</name>
<dbReference type="SUPFAM" id="SSF47413">
    <property type="entry name" value="lambda repressor-like DNA-binding domains"/>
    <property type="match status" value="1"/>
</dbReference>
<dbReference type="RefSeq" id="WP_005207177.1">
    <property type="nucleotide sequence ID" value="NZ_BAFC01000087.1"/>
</dbReference>
<evidence type="ECO:0000256" key="1">
    <source>
        <dbReference type="ARBA" id="ARBA00023125"/>
    </source>
</evidence>
<dbReference type="CDD" id="cd02209">
    <property type="entry name" value="cupin_XRE_C"/>
    <property type="match status" value="1"/>
</dbReference>
<dbReference type="SUPFAM" id="SSF51182">
    <property type="entry name" value="RmlC-like cupins"/>
    <property type="match status" value="1"/>
</dbReference>
<organism evidence="3 4">
    <name type="scientific">Gordonia sputi NBRC 100414</name>
    <dbReference type="NCBI Taxonomy" id="1089453"/>
    <lineage>
        <taxon>Bacteria</taxon>
        <taxon>Bacillati</taxon>
        <taxon>Actinomycetota</taxon>
        <taxon>Actinomycetes</taxon>
        <taxon>Mycobacteriales</taxon>
        <taxon>Gordoniaceae</taxon>
        <taxon>Gordonia</taxon>
    </lineage>
</organism>
<dbReference type="CDD" id="cd00093">
    <property type="entry name" value="HTH_XRE"/>
    <property type="match status" value="1"/>
</dbReference>
<dbReference type="PROSITE" id="PS50943">
    <property type="entry name" value="HTH_CROC1"/>
    <property type="match status" value="1"/>
</dbReference>
<dbReference type="InterPro" id="IPR014710">
    <property type="entry name" value="RmlC-like_jellyroll"/>
</dbReference>
<comment type="caution">
    <text evidence="3">The sequence shown here is derived from an EMBL/GenBank/DDBJ whole genome shotgun (WGS) entry which is preliminary data.</text>
</comment>
<evidence type="ECO:0000313" key="4">
    <source>
        <dbReference type="Proteomes" id="UP000005845"/>
    </source>
</evidence>
<dbReference type="Proteomes" id="UP000005845">
    <property type="component" value="Unassembled WGS sequence"/>
</dbReference>